<feature type="transmembrane region" description="Helical" evidence="1">
    <location>
        <begin position="175"/>
        <end position="196"/>
    </location>
</feature>
<evidence type="ECO:0000256" key="1">
    <source>
        <dbReference type="SAM" id="Phobius"/>
    </source>
</evidence>
<comment type="caution">
    <text evidence="2">The sequence shown here is derived from an EMBL/GenBank/DDBJ whole genome shotgun (WGS) entry which is preliminary data.</text>
</comment>
<proteinExistence type="predicted"/>
<evidence type="ECO:0000313" key="3">
    <source>
        <dbReference type="Proteomes" id="UP001207337"/>
    </source>
</evidence>
<sequence>MKKNINDISPRQAASAAGFGLLLMVVLAPIAYFSVLQNLIVSGDAQATVTNITNALGSFRISIVLLLIVAILDIIVSWGLYVLLKPINKSLALLTAWFRVVYAAIFAVAIANLYHVLPILEGAAYADMLGADQLNAQVMLLVESYRIEWDTGLAVFGLHLSILGYLVFKSGPRILGVLVVLAGIGYSVDSFGKMLIPDYSLTISLYTFAGEILLIVWLLWIGFRGVPDTLKRAK</sequence>
<dbReference type="InterPro" id="IPR025495">
    <property type="entry name" value="DUF4386"/>
</dbReference>
<reference evidence="2 3" key="1">
    <citation type="submission" date="2021-11" db="EMBL/GenBank/DDBJ databases">
        <title>Aliifidinibius sp. nov., a new bacterium isolated from saline soil.</title>
        <authorList>
            <person name="Galisteo C."/>
            <person name="De La Haba R."/>
            <person name="Sanchez-Porro C."/>
            <person name="Ventosa A."/>
        </authorList>
    </citation>
    <scope>NUCLEOTIDE SEQUENCE [LARGE SCALE GENOMIC DNA]</scope>
    <source>
        <strain evidence="2 3">KACC 190600</strain>
    </source>
</reference>
<dbReference type="Proteomes" id="UP001207337">
    <property type="component" value="Unassembled WGS sequence"/>
</dbReference>
<feature type="transmembrane region" description="Helical" evidence="1">
    <location>
        <begin position="96"/>
        <end position="117"/>
    </location>
</feature>
<keyword evidence="1" id="KW-0812">Transmembrane</keyword>
<protein>
    <submittedName>
        <fullName evidence="2">DUF4386 domain-containing protein</fullName>
    </submittedName>
</protein>
<feature type="transmembrane region" description="Helical" evidence="1">
    <location>
        <begin position="61"/>
        <end position="84"/>
    </location>
</feature>
<name>A0ABT3PZS4_9BACT</name>
<dbReference type="RefSeq" id="WP_265789957.1">
    <property type="nucleotide sequence ID" value="NZ_BAABRS010000002.1"/>
</dbReference>
<organism evidence="2 3">
    <name type="scientific">Fodinibius salicampi</name>
    <dbReference type="NCBI Taxonomy" id="1920655"/>
    <lineage>
        <taxon>Bacteria</taxon>
        <taxon>Pseudomonadati</taxon>
        <taxon>Balneolota</taxon>
        <taxon>Balneolia</taxon>
        <taxon>Balneolales</taxon>
        <taxon>Balneolaceae</taxon>
        <taxon>Fodinibius</taxon>
    </lineage>
</organism>
<gene>
    <name evidence="2" type="ORF">LQ318_10565</name>
</gene>
<dbReference type="Pfam" id="PF14329">
    <property type="entry name" value="DUF4386"/>
    <property type="match status" value="1"/>
</dbReference>
<feature type="transmembrane region" description="Helical" evidence="1">
    <location>
        <begin position="149"/>
        <end position="168"/>
    </location>
</feature>
<dbReference type="EMBL" id="JAJNDC010000002">
    <property type="protein sequence ID" value="MCW9713350.1"/>
    <property type="molecule type" value="Genomic_DNA"/>
</dbReference>
<keyword evidence="3" id="KW-1185">Reference proteome</keyword>
<evidence type="ECO:0000313" key="2">
    <source>
        <dbReference type="EMBL" id="MCW9713350.1"/>
    </source>
</evidence>
<accession>A0ABT3PZS4</accession>
<keyword evidence="1" id="KW-1133">Transmembrane helix</keyword>
<feature type="transmembrane region" description="Helical" evidence="1">
    <location>
        <begin position="21"/>
        <end position="41"/>
    </location>
</feature>
<keyword evidence="1" id="KW-0472">Membrane</keyword>
<feature type="transmembrane region" description="Helical" evidence="1">
    <location>
        <begin position="202"/>
        <end position="223"/>
    </location>
</feature>